<gene>
    <name evidence="1" type="ORF">J2S18_001717</name>
</gene>
<proteinExistence type="predicted"/>
<evidence type="ECO:0000313" key="1">
    <source>
        <dbReference type="EMBL" id="MDQ0149786.1"/>
    </source>
</evidence>
<evidence type="ECO:0000313" key="2">
    <source>
        <dbReference type="Proteomes" id="UP001228504"/>
    </source>
</evidence>
<evidence type="ECO:0008006" key="3">
    <source>
        <dbReference type="Google" id="ProtNLM"/>
    </source>
</evidence>
<comment type="caution">
    <text evidence="1">The sequence shown here is derived from an EMBL/GenBank/DDBJ whole genome shotgun (WGS) entry which is preliminary data.</text>
</comment>
<dbReference type="SUPFAM" id="SSF101386">
    <property type="entry name" value="all-alpha NTP pyrophosphatases"/>
    <property type="match status" value="1"/>
</dbReference>
<dbReference type="Proteomes" id="UP001228504">
    <property type="component" value="Unassembled WGS sequence"/>
</dbReference>
<name>A0ABT9UU24_9FIRM</name>
<protein>
    <recommendedName>
        <fullName evidence="3">DUF1573 domain-containing protein</fullName>
    </recommendedName>
</protein>
<sequence length="132" mass="15119">MKDIIFDDFQNSVNDSLLRHKSILDTLSKYTESNARVNRAIIKAVTNCGCIKINACKQCLPKDNDSIDNLTDCFKTHIEGTLCDNCREVIEREMGNNIFYLTSLCNTLDINLYDVLLKENDKITTLGKFNFR</sequence>
<keyword evidence="2" id="KW-1185">Reference proteome</keyword>
<reference evidence="1 2" key="1">
    <citation type="submission" date="2023-07" db="EMBL/GenBank/DDBJ databases">
        <title>Genomic Encyclopedia of Type Strains, Phase IV (KMG-IV): sequencing the most valuable type-strain genomes for metagenomic binning, comparative biology and taxonomic classification.</title>
        <authorList>
            <person name="Goeker M."/>
        </authorList>
    </citation>
    <scope>NUCLEOTIDE SEQUENCE [LARGE SCALE GENOMIC DNA]</scope>
    <source>
        <strain evidence="1 2">DSM 20694</strain>
    </source>
</reference>
<dbReference type="RefSeq" id="WP_307485685.1">
    <property type="nucleotide sequence ID" value="NZ_JAUSUF010000005.1"/>
</dbReference>
<dbReference type="EMBL" id="JAUSUF010000005">
    <property type="protein sequence ID" value="MDQ0149786.1"/>
    <property type="molecule type" value="Genomic_DNA"/>
</dbReference>
<accession>A0ABT9UU24</accession>
<organism evidence="1 2">
    <name type="scientific">Eubacterium multiforme</name>
    <dbReference type="NCBI Taxonomy" id="83339"/>
    <lineage>
        <taxon>Bacteria</taxon>
        <taxon>Bacillati</taxon>
        <taxon>Bacillota</taxon>
        <taxon>Clostridia</taxon>
        <taxon>Eubacteriales</taxon>
        <taxon>Eubacteriaceae</taxon>
        <taxon>Eubacterium</taxon>
    </lineage>
</organism>